<dbReference type="Proteomes" id="UP001157160">
    <property type="component" value="Unassembled WGS sequence"/>
</dbReference>
<dbReference type="GO" id="GO:0016887">
    <property type="term" value="F:ATP hydrolysis activity"/>
    <property type="evidence" value="ECO:0007669"/>
    <property type="project" value="InterPro"/>
</dbReference>
<reference evidence="9 10" key="1">
    <citation type="journal article" date="2014" name="Int. J. Syst. Evol. Microbiol.">
        <title>Complete genome sequence of Corynebacterium casei LMG S-19264T (=DSM 44701T), isolated from a smear-ripened cheese.</title>
        <authorList>
            <consortium name="US DOE Joint Genome Institute (JGI-PGF)"/>
            <person name="Walter F."/>
            <person name="Albersmeier A."/>
            <person name="Kalinowski J."/>
            <person name="Ruckert C."/>
        </authorList>
    </citation>
    <scope>NUCLEOTIDE SEQUENCE [LARGE SCALE GENOMIC DNA]</scope>
    <source>
        <strain evidence="9 10">NBRC 112289</strain>
    </source>
</reference>
<sequence>MTIALDRPTAATRTAVLETTGLRIGYTGRDRTRRTVVQGADLRLEAGRTLALVGQSGSGKSTIAAALAGLLPANGTVESGAIRLDGVDATALDERGWRALRGGVVGTVPQDPLSSLDPLERIGTRLVRTLALHAGLPRAARRVRAVELLRAVGIRDAEERLRAFPHELSGGQLQRVLIALAIAGRPRLLIADEPTSALDVTVQRTILDLIRSLQEQLGLAVLLITHDLALAAERADEVAVLHDGRIVDQGPARRVLEQPEDAYTSTLFATAPALSPDRYGDRERARSAEDVVVVRDLVKRFGRGAPAVDRVSLTVTRGEVHALVGESGSGKTTVARAVAGLTAFEGSIAVEGTALAADPPRSNPHPRLLQLVSQNPLAALDPRFTVRRAVEEPLRVHGGGNRAQRRERAEAVLDEVALPDSLRERRPHELSGGQRQRVAIARALALAPRVLLLDEPTSALDVVVQAQIIDLLMGLRERECLSYLVITHDLSLVRQIADRVTVLEHGRVVESGPVRGLFAAPAEEYTRRLIAAIPRGLG</sequence>
<dbReference type="InterPro" id="IPR003593">
    <property type="entry name" value="AAA+_ATPase"/>
</dbReference>
<feature type="domain" description="ABC transporter" evidence="8">
    <location>
        <begin position="292"/>
        <end position="530"/>
    </location>
</feature>
<dbReference type="SUPFAM" id="SSF52540">
    <property type="entry name" value="P-loop containing nucleoside triphosphate hydrolases"/>
    <property type="match status" value="2"/>
</dbReference>
<dbReference type="GO" id="GO:0005886">
    <property type="term" value="C:plasma membrane"/>
    <property type="evidence" value="ECO:0007669"/>
    <property type="project" value="UniProtKB-SubCell"/>
</dbReference>
<comment type="similarity">
    <text evidence="2">Belongs to the ABC transporter superfamily.</text>
</comment>
<keyword evidence="6 9" id="KW-0067">ATP-binding</keyword>
<dbReference type="PANTHER" id="PTHR43297">
    <property type="entry name" value="OLIGOPEPTIDE TRANSPORT ATP-BINDING PROTEIN APPD"/>
    <property type="match status" value="1"/>
</dbReference>
<evidence type="ECO:0000256" key="4">
    <source>
        <dbReference type="ARBA" id="ARBA00022475"/>
    </source>
</evidence>
<comment type="subcellular location">
    <subcellularLocation>
        <location evidence="1">Cell membrane</location>
        <topology evidence="1">Peripheral membrane protein</topology>
    </subcellularLocation>
</comment>
<feature type="domain" description="ABC transporter" evidence="8">
    <location>
        <begin position="22"/>
        <end position="268"/>
    </location>
</feature>
<dbReference type="Gene3D" id="3.40.50.300">
    <property type="entry name" value="P-loop containing nucleotide triphosphate hydrolases"/>
    <property type="match status" value="2"/>
</dbReference>
<dbReference type="InterPro" id="IPR003439">
    <property type="entry name" value="ABC_transporter-like_ATP-bd"/>
</dbReference>
<evidence type="ECO:0000256" key="5">
    <source>
        <dbReference type="ARBA" id="ARBA00022741"/>
    </source>
</evidence>
<dbReference type="CDD" id="cd03257">
    <property type="entry name" value="ABC_NikE_OppD_transporters"/>
    <property type="match status" value="2"/>
</dbReference>
<keyword evidence="4" id="KW-1003">Cell membrane</keyword>
<dbReference type="SMART" id="SM00382">
    <property type="entry name" value="AAA"/>
    <property type="match status" value="2"/>
</dbReference>
<protein>
    <submittedName>
        <fullName evidence="9">Peptide ABC transporter ATP-binding protein</fullName>
    </submittedName>
</protein>
<dbReference type="InterPro" id="IPR017871">
    <property type="entry name" value="ABC_transporter-like_CS"/>
</dbReference>
<dbReference type="RefSeq" id="WP_284230646.1">
    <property type="nucleotide sequence ID" value="NZ_BSUL01000001.1"/>
</dbReference>
<proteinExistence type="inferred from homology"/>
<dbReference type="InterPro" id="IPR050388">
    <property type="entry name" value="ABC_Ni/Peptide_Import"/>
</dbReference>
<keyword evidence="3" id="KW-0813">Transport</keyword>
<evidence type="ECO:0000313" key="9">
    <source>
        <dbReference type="EMBL" id="GMA27781.1"/>
    </source>
</evidence>
<evidence type="ECO:0000256" key="2">
    <source>
        <dbReference type="ARBA" id="ARBA00005417"/>
    </source>
</evidence>
<keyword evidence="7" id="KW-0472">Membrane</keyword>
<evidence type="ECO:0000256" key="7">
    <source>
        <dbReference type="ARBA" id="ARBA00023136"/>
    </source>
</evidence>
<evidence type="ECO:0000256" key="3">
    <source>
        <dbReference type="ARBA" id="ARBA00022448"/>
    </source>
</evidence>
<organism evidence="9 10">
    <name type="scientific">Arenivirga flava</name>
    <dbReference type="NCBI Taxonomy" id="1930060"/>
    <lineage>
        <taxon>Bacteria</taxon>
        <taxon>Bacillati</taxon>
        <taxon>Actinomycetota</taxon>
        <taxon>Actinomycetes</taxon>
        <taxon>Micrococcales</taxon>
        <taxon>Microbacteriaceae</taxon>
        <taxon>Arenivirga</taxon>
    </lineage>
</organism>
<accession>A0AA37XAW4</accession>
<keyword evidence="5" id="KW-0547">Nucleotide-binding</keyword>
<gene>
    <name evidence="9" type="primary">dppD</name>
    <name evidence="9" type="ORF">GCM10025874_10340</name>
</gene>
<name>A0AA37XAW4_9MICO</name>
<dbReference type="GO" id="GO:0005524">
    <property type="term" value="F:ATP binding"/>
    <property type="evidence" value="ECO:0007669"/>
    <property type="project" value="UniProtKB-KW"/>
</dbReference>
<evidence type="ECO:0000256" key="1">
    <source>
        <dbReference type="ARBA" id="ARBA00004202"/>
    </source>
</evidence>
<dbReference type="PROSITE" id="PS50893">
    <property type="entry name" value="ABC_TRANSPORTER_2"/>
    <property type="match status" value="2"/>
</dbReference>
<dbReference type="EMBL" id="BSUL01000001">
    <property type="protein sequence ID" value="GMA27781.1"/>
    <property type="molecule type" value="Genomic_DNA"/>
</dbReference>
<evidence type="ECO:0000256" key="6">
    <source>
        <dbReference type="ARBA" id="ARBA00022840"/>
    </source>
</evidence>
<comment type="caution">
    <text evidence="9">The sequence shown here is derived from an EMBL/GenBank/DDBJ whole genome shotgun (WGS) entry which is preliminary data.</text>
</comment>
<keyword evidence="10" id="KW-1185">Reference proteome</keyword>
<dbReference type="PANTHER" id="PTHR43297:SF2">
    <property type="entry name" value="DIPEPTIDE TRANSPORT ATP-BINDING PROTEIN DPPD"/>
    <property type="match status" value="1"/>
</dbReference>
<dbReference type="AlphaFoldDB" id="A0AA37XAW4"/>
<dbReference type="InterPro" id="IPR027417">
    <property type="entry name" value="P-loop_NTPase"/>
</dbReference>
<dbReference type="Pfam" id="PF00005">
    <property type="entry name" value="ABC_tran"/>
    <property type="match status" value="2"/>
</dbReference>
<evidence type="ECO:0000259" key="8">
    <source>
        <dbReference type="PROSITE" id="PS50893"/>
    </source>
</evidence>
<dbReference type="NCBIfam" id="NF007739">
    <property type="entry name" value="PRK10419.1"/>
    <property type="match status" value="2"/>
</dbReference>
<dbReference type="PROSITE" id="PS00211">
    <property type="entry name" value="ABC_TRANSPORTER_1"/>
    <property type="match status" value="2"/>
</dbReference>
<dbReference type="NCBIfam" id="NF008453">
    <property type="entry name" value="PRK11308.1"/>
    <property type="match status" value="2"/>
</dbReference>
<evidence type="ECO:0000313" key="10">
    <source>
        <dbReference type="Proteomes" id="UP001157160"/>
    </source>
</evidence>